<comment type="subcellular location">
    <subcellularLocation>
        <location evidence="1">Membrane</location>
        <topology evidence="1">Lipid-anchor</topology>
    </subcellularLocation>
</comment>
<dbReference type="InterPro" id="IPR008844">
    <property type="entry name" value="Spore_GerAC-like"/>
</dbReference>
<keyword evidence="6" id="KW-0564">Palmitate</keyword>
<dbReference type="Pfam" id="PF25198">
    <property type="entry name" value="Spore_GerAC_N"/>
    <property type="match status" value="1"/>
</dbReference>
<keyword evidence="5" id="KW-0472">Membrane</keyword>
<gene>
    <name evidence="10" type="ORF">DNH61_03065</name>
</gene>
<dbReference type="GO" id="GO:0009847">
    <property type="term" value="P:spore germination"/>
    <property type="evidence" value="ECO:0007669"/>
    <property type="project" value="InterPro"/>
</dbReference>
<keyword evidence="3" id="KW-0309">Germination</keyword>
<evidence type="ECO:0000256" key="4">
    <source>
        <dbReference type="ARBA" id="ARBA00022729"/>
    </source>
</evidence>
<dbReference type="PANTHER" id="PTHR35789:SF1">
    <property type="entry name" value="SPORE GERMINATION PROTEIN B3"/>
    <property type="match status" value="1"/>
</dbReference>
<keyword evidence="11" id="KW-1185">Reference proteome</keyword>
<sequence length="392" mass="44045">MKLGKRFLVSVMLLMLLGGCWDRREVNDVAFVAASAADKEGDGYRVGVQIPLPGQMGGPEGGGGGTSGEKSWYLDSEQDKTLRGALEKLQQRLSRVLNFSHRRVIVLGEELAKEGIVSVIDILIRAPQNRLTVFPVIAEGKALDLLNAKAPVEQLPSEVIRELASLSFSKQLLLNIFMKDLLKEGEDPVLPVMKMAETKPGSEGKKDKTIQMTGLGVMKKDRLVSIFREEDAKYLLWLNQMNRLPSITLDYPEKKGYIVLQFQQNKVDVRPVIQGDEVSFRIKIMAKGSVMEDTTAKNISTGIANRQLEKDAEEHVREAMKGVVSQLKKLKADPIGLGSRVRDRNYTFWRKHKKDWFELYSTADVYFEIDFNIEHTGTVSNSIIRKHVEVNS</sequence>
<dbReference type="InterPro" id="IPR046953">
    <property type="entry name" value="Spore_GerAC-like_C"/>
</dbReference>
<dbReference type="OrthoDB" id="9816067at2"/>
<evidence type="ECO:0000256" key="1">
    <source>
        <dbReference type="ARBA" id="ARBA00004635"/>
    </source>
</evidence>
<dbReference type="PROSITE" id="PS51257">
    <property type="entry name" value="PROKAR_LIPOPROTEIN"/>
    <property type="match status" value="1"/>
</dbReference>
<dbReference type="Proteomes" id="UP000249522">
    <property type="component" value="Unassembled WGS sequence"/>
</dbReference>
<dbReference type="EMBL" id="QKRB01000028">
    <property type="protein sequence ID" value="PZD97345.1"/>
    <property type="molecule type" value="Genomic_DNA"/>
</dbReference>
<dbReference type="InterPro" id="IPR057336">
    <property type="entry name" value="GerAC_N"/>
</dbReference>
<evidence type="ECO:0000313" key="11">
    <source>
        <dbReference type="Proteomes" id="UP000249522"/>
    </source>
</evidence>
<dbReference type="InterPro" id="IPR038501">
    <property type="entry name" value="Spore_GerAC_C_sf"/>
</dbReference>
<dbReference type="GO" id="GO:0016020">
    <property type="term" value="C:membrane"/>
    <property type="evidence" value="ECO:0007669"/>
    <property type="project" value="UniProtKB-SubCell"/>
</dbReference>
<dbReference type="NCBIfam" id="TIGR02887">
    <property type="entry name" value="spore_ger_x_C"/>
    <property type="match status" value="1"/>
</dbReference>
<evidence type="ECO:0000256" key="3">
    <source>
        <dbReference type="ARBA" id="ARBA00022544"/>
    </source>
</evidence>
<evidence type="ECO:0000256" key="7">
    <source>
        <dbReference type="ARBA" id="ARBA00023288"/>
    </source>
</evidence>
<protein>
    <submittedName>
        <fullName evidence="10">Spore gernimation protein</fullName>
    </submittedName>
</protein>
<feature type="domain" description="Spore germination GerAC-like C-terminal" evidence="8">
    <location>
        <begin position="213"/>
        <end position="377"/>
    </location>
</feature>
<dbReference type="AlphaFoldDB" id="A0A2W1LR75"/>
<organism evidence="10 11">
    <name type="scientific">Paenibacillus sambharensis</name>
    <dbReference type="NCBI Taxonomy" id="1803190"/>
    <lineage>
        <taxon>Bacteria</taxon>
        <taxon>Bacillati</taxon>
        <taxon>Bacillota</taxon>
        <taxon>Bacilli</taxon>
        <taxon>Bacillales</taxon>
        <taxon>Paenibacillaceae</taxon>
        <taxon>Paenibacillus</taxon>
    </lineage>
</organism>
<keyword evidence="7" id="KW-0449">Lipoprotein</keyword>
<comment type="caution">
    <text evidence="10">The sequence shown here is derived from an EMBL/GenBank/DDBJ whole genome shotgun (WGS) entry which is preliminary data.</text>
</comment>
<feature type="domain" description="Spore germination protein N-terminal" evidence="9">
    <location>
        <begin position="22"/>
        <end position="194"/>
    </location>
</feature>
<reference evidence="10 11" key="1">
    <citation type="submission" date="2018-06" db="EMBL/GenBank/DDBJ databases">
        <title>Paenibacillus imtechensis sp. nov.</title>
        <authorList>
            <person name="Pinnaka A.K."/>
            <person name="Singh H."/>
            <person name="Kaur M."/>
        </authorList>
    </citation>
    <scope>NUCLEOTIDE SEQUENCE [LARGE SCALE GENOMIC DNA]</scope>
    <source>
        <strain evidence="10 11">SMB1</strain>
    </source>
</reference>
<dbReference type="RefSeq" id="WP_111145203.1">
    <property type="nucleotide sequence ID" value="NZ_QKRB01000028.1"/>
</dbReference>
<keyword evidence="4" id="KW-0732">Signal</keyword>
<proteinExistence type="inferred from homology"/>
<accession>A0A2W1LR75</accession>
<dbReference type="Gene3D" id="3.30.300.210">
    <property type="entry name" value="Nutrient germinant receptor protein C, domain 3"/>
    <property type="match status" value="1"/>
</dbReference>
<comment type="similarity">
    <text evidence="2">Belongs to the GerABKC lipoprotein family.</text>
</comment>
<evidence type="ECO:0000256" key="2">
    <source>
        <dbReference type="ARBA" id="ARBA00007886"/>
    </source>
</evidence>
<evidence type="ECO:0000313" key="10">
    <source>
        <dbReference type="EMBL" id="PZD97345.1"/>
    </source>
</evidence>
<name>A0A2W1LR75_9BACL</name>
<dbReference type="PANTHER" id="PTHR35789">
    <property type="entry name" value="SPORE GERMINATION PROTEIN B3"/>
    <property type="match status" value="1"/>
</dbReference>
<evidence type="ECO:0000259" key="9">
    <source>
        <dbReference type="Pfam" id="PF25198"/>
    </source>
</evidence>
<evidence type="ECO:0000256" key="6">
    <source>
        <dbReference type="ARBA" id="ARBA00023139"/>
    </source>
</evidence>
<evidence type="ECO:0000259" key="8">
    <source>
        <dbReference type="Pfam" id="PF05504"/>
    </source>
</evidence>
<evidence type="ECO:0000256" key="5">
    <source>
        <dbReference type="ARBA" id="ARBA00023136"/>
    </source>
</evidence>
<dbReference type="Pfam" id="PF05504">
    <property type="entry name" value="Spore_GerAC"/>
    <property type="match status" value="1"/>
</dbReference>